<feature type="binding site" evidence="18">
    <location>
        <begin position="75"/>
        <end position="80"/>
    </location>
    <ligand>
        <name>NAD(+)</name>
        <dbReference type="ChEBI" id="CHEBI:57540"/>
    </ligand>
</feature>
<keyword evidence="13 18" id="KW-0862">Zinc</keyword>
<gene>
    <name evidence="18" type="primary">aroB</name>
    <name evidence="21" type="ORF">ISP13_04355</name>
</gene>
<proteinExistence type="inferred from homology"/>
<accession>A0ABW8IS31</accession>
<protein>
    <recommendedName>
        <fullName evidence="8 18">3-dehydroquinate synthase</fullName>
        <shortName evidence="18">DHQS</shortName>
        <ecNumber evidence="7 18">4.2.3.4</ecNumber>
    </recommendedName>
</protein>
<evidence type="ECO:0000256" key="15">
    <source>
        <dbReference type="ARBA" id="ARBA00023141"/>
    </source>
</evidence>
<organism evidence="21 22">
    <name type="scientific">Dyella lipolytica</name>
    <dbReference type="NCBI Taxonomy" id="1867835"/>
    <lineage>
        <taxon>Bacteria</taxon>
        <taxon>Pseudomonadati</taxon>
        <taxon>Pseudomonadota</taxon>
        <taxon>Gammaproteobacteria</taxon>
        <taxon>Lysobacterales</taxon>
        <taxon>Rhodanobacteraceae</taxon>
        <taxon>Dyella</taxon>
    </lineage>
</organism>
<dbReference type="HAMAP" id="MF_00110">
    <property type="entry name" value="DHQ_synthase"/>
    <property type="match status" value="1"/>
</dbReference>
<feature type="binding site" evidence="18">
    <location>
        <position position="251"/>
    </location>
    <ligand>
        <name>Zn(2+)</name>
        <dbReference type="ChEBI" id="CHEBI:29105"/>
    </ligand>
</feature>
<dbReference type="Proteomes" id="UP001620405">
    <property type="component" value="Unassembled WGS sequence"/>
</dbReference>
<dbReference type="InterPro" id="IPR050071">
    <property type="entry name" value="Dehydroquinate_synthase"/>
</dbReference>
<evidence type="ECO:0000256" key="7">
    <source>
        <dbReference type="ARBA" id="ARBA00013031"/>
    </source>
</evidence>
<keyword evidence="9 18" id="KW-0963">Cytoplasm</keyword>
<dbReference type="Gene3D" id="1.20.1090.10">
    <property type="entry name" value="Dehydroquinate synthase-like - alpha domain"/>
    <property type="match status" value="1"/>
</dbReference>
<comment type="pathway">
    <text evidence="5 18">Metabolic intermediate biosynthesis; chorismate biosynthesis; chorismate from D-erythrose 4-phosphate and phosphoenolpyruvate: step 2/7.</text>
</comment>
<comment type="catalytic activity">
    <reaction evidence="1 18">
        <text>7-phospho-2-dehydro-3-deoxy-D-arabino-heptonate = 3-dehydroquinate + phosphate</text>
        <dbReference type="Rhea" id="RHEA:21968"/>
        <dbReference type="ChEBI" id="CHEBI:32364"/>
        <dbReference type="ChEBI" id="CHEBI:43474"/>
        <dbReference type="ChEBI" id="CHEBI:58394"/>
        <dbReference type="EC" id="4.2.3.4"/>
    </reaction>
</comment>
<comment type="cofactor">
    <cofactor evidence="18">
        <name>Co(2+)</name>
        <dbReference type="ChEBI" id="CHEBI:48828"/>
    </cofactor>
    <cofactor evidence="18">
        <name>Zn(2+)</name>
        <dbReference type="ChEBI" id="CHEBI:29105"/>
    </cofactor>
    <text evidence="18">Binds 1 divalent metal cation per subunit. Can use either Co(2+) or Zn(2+).</text>
</comment>
<dbReference type="Pfam" id="PF01761">
    <property type="entry name" value="DHQ_synthase"/>
    <property type="match status" value="1"/>
</dbReference>
<name>A0ABW8IS31_9GAMM</name>
<dbReference type="Pfam" id="PF24621">
    <property type="entry name" value="DHQS_C"/>
    <property type="match status" value="1"/>
</dbReference>
<dbReference type="NCBIfam" id="TIGR01357">
    <property type="entry name" value="aroB"/>
    <property type="match status" value="1"/>
</dbReference>
<dbReference type="GO" id="GO:0003856">
    <property type="term" value="F:3-dehydroquinate synthase activity"/>
    <property type="evidence" value="ECO:0007669"/>
    <property type="project" value="UniProtKB-EC"/>
</dbReference>
<evidence type="ECO:0000256" key="12">
    <source>
        <dbReference type="ARBA" id="ARBA00022741"/>
    </source>
</evidence>
<keyword evidence="11 18" id="KW-0479">Metal-binding</keyword>
<evidence type="ECO:0000256" key="1">
    <source>
        <dbReference type="ARBA" id="ARBA00001393"/>
    </source>
</evidence>
<evidence type="ECO:0000256" key="10">
    <source>
        <dbReference type="ARBA" id="ARBA00022605"/>
    </source>
</evidence>
<evidence type="ECO:0000256" key="14">
    <source>
        <dbReference type="ARBA" id="ARBA00023027"/>
    </source>
</evidence>
<comment type="similarity">
    <text evidence="6 18">Belongs to the sugar phosphate cyclases superfamily. Dehydroquinate synthase family.</text>
</comment>
<dbReference type="Gene3D" id="3.40.50.1970">
    <property type="match status" value="1"/>
</dbReference>
<evidence type="ECO:0000256" key="13">
    <source>
        <dbReference type="ARBA" id="ARBA00022833"/>
    </source>
</evidence>
<feature type="binding site" evidence="18">
    <location>
        <position position="268"/>
    </location>
    <ligand>
        <name>Zn(2+)</name>
        <dbReference type="ChEBI" id="CHEBI:29105"/>
    </ligand>
</feature>
<dbReference type="CDD" id="cd08195">
    <property type="entry name" value="DHQS"/>
    <property type="match status" value="1"/>
</dbReference>
<evidence type="ECO:0000256" key="16">
    <source>
        <dbReference type="ARBA" id="ARBA00023239"/>
    </source>
</evidence>
<dbReference type="PANTHER" id="PTHR43622">
    <property type="entry name" value="3-DEHYDROQUINATE SYNTHASE"/>
    <property type="match status" value="1"/>
</dbReference>
<keyword evidence="15 18" id="KW-0057">Aromatic amino acid biosynthesis</keyword>
<keyword evidence="12 18" id="KW-0547">Nucleotide-binding</keyword>
<feature type="binding site" evidence="18">
    <location>
        <position position="146"/>
    </location>
    <ligand>
        <name>NAD(+)</name>
        <dbReference type="ChEBI" id="CHEBI:57540"/>
    </ligand>
</feature>
<dbReference type="InterPro" id="IPR030960">
    <property type="entry name" value="DHQS/DOIS_N"/>
</dbReference>
<dbReference type="InterPro" id="IPR016037">
    <property type="entry name" value="DHQ_synth_AroB"/>
</dbReference>
<feature type="domain" description="3-dehydroquinate synthase N-terminal" evidence="19">
    <location>
        <begin position="72"/>
        <end position="183"/>
    </location>
</feature>
<feature type="binding site" evidence="18">
    <location>
        <position position="155"/>
    </location>
    <ligand>
        <name>NAD(+)</name>
        <dbReference type="ChEBI" id="CHEBI:57540"/>
    </ligand>
</feature>
<comment type="caution">
    <text evidence="18">Lacks conserved residue(s) required for the propagation of feature annotation.</text>
</comment>
<evidence type="ECO:0000256" key="8">
    <source>
        <dbReference type="ARBA" id="ARBA00017684"/>
    </source>
</evidence>
<evidence type="ECO:0000256" key="2">
    <source>
        <dbReference type="ARBA" id="ARBA00001911"/>
    </source>
</evidence>
<dbReference type="PIRSF" id="PIRSF001455">
    <property type="entry name" value="DHQ_synth"/>
    <property type="match status" value="1"/>
</dbReference>
<evidence type="ECO:0000256" key="11">
    <source>
        <dbReference type="ARBA" id="ARBA00022723"/>
    </source>
</evidence>
<evidence type="ECO:0000256" key="3">
    <source>
        <dbReference type="ARBA" id="ARBA00003485"/>
    </source>
</evidence>
<dbReference type="PANTHER" id="PTHR43622:SF7">
    <property type="entry name" value="3-DEHYDROQUINATE SYNTHASE, CHLOROPLASTIC"/>
    <property type="match status" value="1"/>
</dbReference>
<comment type="subcellular location">
    <subcellularLocation>
        <location evidence="4 18">Cytoplasm</location>
    </subcellularLocation>
</comment>
<evidence type="ECO:0000259" key="20">
    <source>
        <dbReference type="Pfam" id="PF24621"/>
    </source>
</evidence>
<feature type="binding site" evidence="18">
    <location>
        <position position="188"/>
    </location>
    <ligand>
        <name>Zn(2+)</name>
        <dbReference type="ChEBI" id="CHEBI:29105"/>
    </ligand>
</feature>
<dbReference type="EC" id="4.2.3.4" evidence="7 18"/>
<keyword evidence="14 18" id="KW-0520">NAD</keyword>
<evidence type="ECO:0000313" key="22">
    <source>
        <dbReference type="Proteomes" id="UP001620405"/>
    </source>
</evidence>
<feature type="domain" description="3-dehydroquinate synthase C-terminal" evidence="20">
    <location>
        <begin position="185"/>
        <end position="329"/>
    </location>
</feature>
<dbReference type="SUPFAM" id="SSF56796">
    <property type="entry name" value="Dehydroquinate synthase-like"/>
    <property type="match status" value="1"/>
</dbReference>
<dbReference type="EMBL" id="JADIKG010000011">
    <property type="protein sequence ID" value="MFK2872754.1"/>
    <property type="molecule type" value="Genomic_DNA"/>
</dbReference>
<keyword evidence="22" id="KW-1185">Reference proteome</keyword>
<evidence type="ECO:0000256" key="5">
    <source>
        <dbReference type="ARBA" id="ARBA00004661"/>
    </source>
</evidence>
<keyword evidence="10 18" id="KW-0028">Amino-acid biosynthesis</keyword>
<dbReference type="RefSeq" id="WP_284398967.1">
    <property type="nucleotide sequence ID" value="NZ_BSNQ01000003.1"/>
</dbReference>
<evidence type="ECO:0000256" key="9">
    <source>
        <dbReference type="ARBA" id="ARBA00022490"/>
    </source>
</evidence>
<evidence type="ECO:0000256" key="4">
    <source>
        <dbReference type="ARBA" id="ARBA00004496"/>
    </source>
</evidence>
<reference evidence="21 22" key="1">
    <citation type="submission" date="2020-10" db="EMBL/GenBank/DDBJ databases">
        <title>Phylogeny of dyella-like bacteria.</title>
        <authorList>
            <person name="Fu J."/>
        </authorList>
    </citation>
    <scope>NUCLEOTIDE SEQUENCE [LARGE SCALE GENOMIC DNA]</scope>
    <source>
        <strain evidence="21 22">DHOB07</strain>
    </source>
</reference>
<comment type="function">
    <text evidence="3 18">Catalyzes the conversion of 3-deoxy-D-arabino-heptulosonate 7-phosphate (DAHP) to dehydroquinate (DHQ).</text>
</comment>
<evidence type="ECO:0000259" key="19">
    <source>
        <dbReference type="Pfam" id="PF01761"/>
    </source>
</evidence>
<dbReference type="InterPro" id="IPR030963">
    <property type="entry name" value="DHQ_synth_fam"/>
</dbReference>
<keyword evidence="17 18" id="KW-0170">Cobalt</keyword>
<dbReference type="InterPro" id="IPR056179">
    <property type="entry name" value="DHQS_C"/>
</dbReference>
<feature type="binding site" evidence="18">
    <location>
        <begin position="109"/>
        <end position="113"/>
    </location>
    <ligand>
        <name>NAD(+)</name>
        <dbReference type="ChEBI" id="CHEBI:57540"/>
    </ligand>
</feature>
<evidence type="ECO:0000256" key="18">
    <source>
        <dbReference type="HAMAP-Rule" id="MF_00110"/>
    </source>
</evidence>
<evidence type="ECO:0000313" key="21">
    <source>
        <dbReference type="EMBL" id="MFK2872754.1"/>
    </source>
</evidence>
<evidence type="ECO:0000256" key="6">
    <source>
        <dbReference type="ARBA" id="ARBA00005412"/>
    </source>
</evidence>
<comment type="cofactor">
    <cofactor evidence="2 18">
        <name>NAD(+)</name>
        <dbReference type="ChEBI" id="CHEBI:57540"/>
    </cofactor>
</comment>
<feature type="binding site" evidence="18">
    <location>
        <begin position="133"/>
        <end position="134"/>
    </location>
    <ligand>
        <name>NAD(+)</name>
        <dbReference type="ChEBI" id="CHEBI:57540"/>
    </ligand>
</feature>
<sequence length="369" mass="39123">MISNAINQTIDVALGERSYPVWIGRGLLDDTSRWRAALRGRHVLVLSNRTVAPLYLERVTRGLDGLHWSSFLLDDGEAHKSFANVGLALDALASLGATRDACVIALGGGVVGDLAGFTAACWMRGIDFIQMPTTLLAMVDSSVGGKTGVNLPAGKNLAGAFHQPRAVIADIGTLDSLPDREYRAGIAEIIKGAAIGDPDFFAWLEQHAKALTARDEVALVHAIAAKVRYKAGVVARDETEQGERALLNLGHTFGHALETAGRYTTLLHGEGVAIGMLLAARLSERLGMSAPADTTRLEQLLKAVGLPTTVPPGSDPQQLLALMRLDKKNTAGTLRLILWRGIGRAEIVAGVNEADVLAVLKEAATEKGP</sequence>
<keyword evidence="16 18" id="KW-0456">Lyase</keyword>
<comment type="caution">
    <text evidence="21">The sequence shown here is derived from an EMBL/GenBank/DDBJ whole genome shotgun (WGS) entry which is preliminary data.</text>
</comment>
<evidence type="ECO:0000256" key="17">
    <source>
        <dbReference type="ARBA" id="ARBA00023285"/>
    </source>
</evidence>